<accession>A0AA88XJX2</accession>
<gene>
    <name evidence="1" type="ORF">RJ639_000612</name>
</gene>
<dbReference type="EMBL" id="JAVXUP010000001">
    <property type="protein sequence ID" value="KAK3043913.1"/>
    <property type="molecule type" value="Genomic_DNA"/>
</dbReference>
<comment type="caution">
    <text evidence="1">The sequence shown here is derived from an EMBL/GenBank/DDBJ whole genome shotgun (WGS) entry which is preliminary data.</text>
</comment>
<dbReference type="PANTHER" id="PTHR47592">
    <property type="entry name" value="PBF68 PROTEIN"/>
    <property type="match status" value="1"/>
</dbReference>
<keyword evidence="2" id="KW-1185">Reference proteome</keyword>
<dbReference type="Pfam" id="PF14223">
    <property type="entry name" value="Retrotran_gag_2"/>
    <property type="match status" value="1"/>
</dbReference>
<proteinExistence type="predicted"/>
<reference evidence="1" key="1">
    <citation type="submission" date="2022-12" db="EMBL/GenBank/DDBJ databases">
        <title>Draft genome assemblies for two species of Escallonia (Escalloniales).</title>
        <authorList>
            <person name="Chanderbali A."/>
            <person name="Dervinis C."/>
            <person name="Anghel I."/>
            <person name="Soltis D."/>
            <person name="Soltis P."/>
            <person name="Zapata F."/>
        </authorList>
    </citation>
    <scope>NUCLEOTIDE SEQUENCE</scope>
    <source>
        <strain evidence="1">UCBG64.0493</strain>
        <tissue evidence="1">Leaf</tissue>
    </source>
</reference>
<protein>
    <submittedName>
        <fullName evidence="1">Uncharacterized protein</fullName>
    </submittedName>
</protein>
<dbReference type="PANTHER" id="PTHR47592:SF27">
    <property type="entry name" value="OS08G0421700 PROTEIN"/>
    <property type="match status" value="1"/>
</dbReference>
<evidence type="ECO:0000313" key="2">
    <source>
        <dbReference type="Proteomes" id="UP001188597"/>
    </source>
</evidence>
<organism evidence="1 2">
    <name type="scientific">Escallonia herrerae</name>
    <dbReference type="NCBI Taxonomy" id="1293975"/>
    <lineage>
        <taxon>Eukaryota</taxon>
        <taxon>Viridiplantae</taxon>
        <taxon>Streptophyta</taxon>
        <taxon>Embryophyta</taxon>
        <taxon>Tracheophyta</taxon>
        <taxon>Spermatophyta</taxon>
        <taxon>Magnoliopsida</taxon>
        <taxon>eudicotyledons</taxon>
        <taxon>Gunneridae</taxon>
        <taxon>Pentapetalae</taxon>
        <taxon>asterids</taxon>
        <taxon>campanulids</taxon>
        <taxon>Escalloniales</taxon>
        <taxon>Escalloniaceae</taxon>
        <taxon>Escallonia</taxon>
    </lineage>
</organism>
<dbReference type="Proteomes" id="UP001188597">
    <property type="component" value="Unassembled WGS sequence"/>
</dbReference>
<dbReference type="AlphaFoldDB" id="A0AA88XJX2"/>
<evidence type="ECO:0000313" key="1">
    <source>
        <dbReference type="EMBL" id="KAK3043913.1"/>
    </source>
</evidence>
<sequence>MEFFLRQLKLAYELTQPCPTLSIKESSSDQVKAINDQIDKWNCDDYFCKNHILSGMTNSFYDQYSKKSKTAKESWDTLKSVYQAEEASSKKSLVLNYMDFKMTNDRPVSVKVREFQLIANDICASGMEYRNKVKHKKEDLAIDQLMQHLLIEDETRNREKEPAKETIVKAHVVVDKDEEKNFGRHNQNNS</sequence>
<name>A0AA88XJX2_9ASTE</name>